<dbReference type="AlphaFoldDB" id="A0A2S9YQZ7"/>
<protein>
    <submittedName>
        <fullName evidence="1">Uncharacterized protein</fullName>
    </submittedName>
</protein>
<proteinExistence type="predicted"/>
<dbReference type="EMBL" id="PVNL01000052">
    <property type="protein sequence ID" value="PRQ07517.1"/>
    <property type="molecule type" value="Genomic_DNA"/>
</dbReference>
<dbReference type="OrthoDB" id="5515017at2"/>
<reference evidence="1 2" key="1">
    <citation type="submission" date="2018-03" db="EMBL/GenBank/DDBJ databases">
        <title>Draft Genome Sequences of the Obligatory Marine Myxobacteria Enhygromyxa salina SWB007.</title>
        <authorList>
            <person name="Poehlein A."/>
            <person name="Moghaddam J.A."/>
            <person name="Harms H."/>
            <person name="Alanjari M."/>
            <person name="Koenig G.M."/>
            <person name="Daniel R."/>
            <person name="Schaeberle T.F."/>
        </authorList>
    </citation>
    <scope>NUCLEOTIDE SEQUENCE [LARGE SCALE GENOMIC DNA]</scope>
    <source>
        <strain evidence="1 2">SWB007</strain>
    </source>
</reference>
<evidence type="ECO:0000313" key="2">
    <source>
        <dbReference type="Proteomes" id="UP000238823"/>
    </source>
</evidence>
<dbReference type="RefSeq" id="WP_106089757.1">
    <property type="nucleotide sequence ID" value="NZ_PVNL01000052.1"/>
</dbReference>
<dbReference type="Proteomes" id="UP000238823">
    <property type="component" value="Unassembled WGS sequence"/>
</dbReference>
<sequence length="284" mass="31967">MKRVRFIVTGDLEWAAIVPSISRLFPSQTFEGEDVEWLQPRKVHGATGNRLRPNQEPDRAMRGLARALLAEAWEGADGTPADLVIAVDDVELNNFDQRQLICEHFRVALEREIEARDRDQQTTQRIRDRVRERCSFHLLCPMVEGYFFADRSALRLAGCAANVAPRLSHADVEEFECCDADWLPGCIAENQRKAAMPIPMPWWREERHAKHYLEYLVERDGGHYDEVLGGKAGFAALAWHRAAANGGSDVAGPGHAGRHGRLFRDLQSRGWPGAVFAHLPEPAS</sequence>
<name>A0A2S9YQZ7_9BACT</name>
<accession>A0A2S9YQZ7</accession>
<organism evidence="1 2">
    <name type="scientific">Enhygromyxa salina</name>
    <dbReference type="NCBI Taxonomy" id="215803"/>
    <lineage>
        <taxon>Bacteria</taxon>
        <taxon>Pseudomonadati</taxon>
        <taxon>Myxococcota</taxon>
        <taxon>Polyangia</taxon>
        <taxon>Nannocystales</taxon>
        <taxon>Nannocystaceae</taxon>
        <taxon>Enhygromyxa</taxon>
    </lineage>
</organism>
<evidence type="ECO:0000313" key="1">
    <source>
        <dbReference type="EMBL" id="PRQ07517.1"/>
    </source>
</evidence>
<gene>
    <name evidence="1" type="ORF">ENSA7_27370</name>
</gene>
<comment type="caution">
    <text evidence="1">The sequence shown here is derived from an EMBL/GenBank/DDBJ whole genome shotgun (WGS) entry which is preliminary data.</text>
</comment>